<dbReference type="EMBL" id="JBEZVE010000011">
    <property type="protein sequence ID" value="MEU3783217.1"/>
    <property type="molecule type" value="Genomic_DNA"/>
</dbReference>
<dbReference type="PANTHER" id="PTHR30272">
    <property type="entry name" value="3-HYDROXYACYL-[ACYL-CARRIER-PROTEIN] DEHYDRATASE"/>
    <property type="match status" value="1"/>
</dbReference>
<sequence length="1191" mass="128656">MPVPHPPTVPADRVTWADGEPGAAPGAVMRSETDIARGRWYLDPAGRVCAGALLAAGQGNRPPAGPSGAEPEAPAGRSYRLLDCALTFQGPLPVPGQTLRCETRVEDRAEHAGVPLLSFRSDVRVDGELRLSVRGGQAGLFTERELADAKGVLWTPEKHVARPSGPFRLPPTVCPSTSFTAAQVRAFAQGRPAECFGAGWERAAAHVRSPRLTTARGLLFEEVTAFDPTGGPLGRGYLRARLNLTPDQWFFAGGDPGDPHLPSFLLLEGCLQALAFHQAALGTTVDRDGWRFEPARGERQSVCLRAQATPRSRVLVYEVFVTAVCPGPVPRIRADVLCRVDGVNACAVTGLALGLVQDWPLDDREHTGSAPHGGTAPDPRAAVVDGLALDRRSMLAHARGRYRDALGPEFGALDTPVRALRVPAPPFLFMTRVRALGAAKARLRQGSWVEAEYDVPGGPWLGGHDGADGAPPRPSMAALMEIGLQPCGWLAQYSGCCLGRDADLLFRNLDGRTRALRTEGLAPRRVRTRATLTDWADDGTVLLLFFDVECRADDDADDAEPFFAFTTSFGFFPPSAFEGQTGLPPSEAEQRRRDDPGTRAVDFSGRPEKFFTGPLRLPDSDLLVLDRITGYRPPNGDGPGRIRAEAEIRPDAWFFKAHFFQDPVQPGSLGVEAMYQALQAYAIERDLAAGPRAPRCEPTSADVPLVWRYRGQVVPSHRLVTVELEITAEREDAHGHRLEARGTLWADDTLIYRVEGLAVRITTEAARPTAVTPTAVTPTAVTPTGGHLAEELLDPARDTWLADHCPALTTPSVPMMHVVRMVAEAAERATGRRPGRIRDLTVRRWIVADAPVRYGTAVRRGERGTGVDLLLFPADDGTGGPALVGEPTLVASGTAEPGDPEPAAPLPPLTGARPVAHLPYEGDAPLVFHGPAFHYLRGMRIGDRGASGVIDPRRGSVPTAAHHSGLLDAALHIVPHHALWTWDETLPREVFAYPYRLDTLDLYEPLLGTGPLRVEARLLDSDDLPAGSFVRVGLQLFRRRAMVADIRLTDALVPLGLVGPPDHPARMAFLRDRVYAAGLGVSRTTPLGVTHLTAADAQRADWYPGLVDSLYRLPEQGPDHPLRLARIAVRDHVGRLLRTHPCGIETSPDLNRAWAVGRPREVVRVWVRAEGPSVAVGTLAGPGPFFSNTPN</sequence>
<feature type="region of interest" description="Disordered" evidence="1">
    <location>
        <begin position="576"/>
        <end position="603"/>
    </location>
</feature>
<dbReference type="InterPro" id="IPR042104">
    <property type="entry name" value="PKS_dehydratase_sf"/>
</dbReference>
<dbReference type="Gene3D" id="3.10.129.110">
    <property type="entry name" value="Polyketide synthase dehydratase"/>
    <property type="match status" value="1"/>
</dbReference>
<comment type="caution">
    <text evidence="2">The sequence shown here is derived from an EMBL/GenBank/DDBJ whole genome shotgun (WGS) entry which is preliminary data.</text>
</comment>
<keyword evidence="3" id="KW-1185">Reference proteome</keyword>
<dbReference type="SUPFAM" id="SSF54637">
    <property type="entry name" value="Thioesterase/thiol ester dehydrase-isomerase"/>
    <property type="match status" value="3"/>
</dbReference>
<dbReference type="RefSeq" id="WP_361704223.1">
    <property type="nucleotide sequence ID" value="NZ_JBEZVE010000011.1"/>
</dbReference>
<dbReference type="InterPro" id="IPR013114">
    <property type="entry name" value="FabA_FabZ"/>
</dbReference>
<dbReference type="InterPro" id="IPR029069">
    <property type="entry name" value="HotDog_dom_sf"/>
</dbReference>
<organism evidence="2 3">
    <name type="scientific">Streptomyces sp. 900129855</name>
    <dbReference type="NCBI Taxonomy" id="3155129"/>
    <lineage>
        <taxon>Bacteria</taxon>
        <taxon>Bacillati</taxon>
        <taxon>Actinomycetota</taxon>
        <taxon>Actinomycetes</taxon>
        <taxon>Kitasatosporales</taxon>
        <taxon>Streptomycetaceae</taxon>
        <taxon>Streptomyces</taxon>
    </lineage>
</organism>
<dbReference type="PANTHER" id="PTHR30272:SF8">
    <property type="entry name" value="3-HYDROXYDECANOYL-[ACYL-CARRIER-PROTEIN] DEHYDRATASE"/>
    <property type="match status" value="1"/>
</dbReference>
<accession>A0ABV2ZKY5</accession>
<reference evidence="2 3" key="1">
    <citation type="submission" date="2024-06" db="EMBL/GenBank/DDBJ databases">
        <title>The Natural Products Discovery Center: Release of the First 8490 Sequenced Strains for Exploring Actinobacteria Biosynthetic Diversity.</title>
        <authorList>
            <person name="Kalkreuter E."/>
            <person name="Kautsar S.A."/>
            <person name="Yang D."/>
            <person name="Bader C.D."/>
            <person name="Teijaro C.N."/>
            <person name="Fluegel L."/>
            <person name="Davis C.M."/>
            <person name="Simpson J.R."/>
            <person name="Lauterbach L."/>
            <person name="Steele A.D."/>
            <person name="Gui C."/>
            <person name="Meng S."/>
            <person name="Li G."/>
            <person name="Viehrig K."/>
            <person name="Ye F."/>
            <person name="Su P."/>
            <person name="Kiefer A.F."/>
            <person name="Nichols A."/>
            <person name="Cepeda A.J."/>
            <person name="Yan W."/>
            <person name="Fan B."/>
            <person name="Jiang Y."/>
            <person name="Adhikari A."/>
            <person name="Zheng C.-J."/>
            <person name="Schuster L."/>
            <person name="Cowan T.M."/>
            <person name="Smanski M.J."/>
            <person name="Chevrette M.G."/>
            <person name="De Carvalho L.P.S."/>
            <person name="Shen B."/>
        </authorList>
    </citation>
    <scope>NUCLEOTIDE SEQUENCE [LARGE SCALE GENOMIC DNA]</scope>
    <source>
        <strain evidence="2 3">NPDC033843</strain>
    </source>
</reference>
<evidence type="ECO:0008006" key="4">
    <source>
        <dbReference type="Google" id="ProtNLM"/>
    </source>
</evidence>
<dbReference type="Pfam" id="PF07977">
    <property type="entry name" value="FabA"/>
    <property type="match status" value="2"/>
</dbReference>
<evidence type="ECO:0000313" key="2">
    <source>
        <dbReference type="EMBL" id="MEU3783217.1"/>
    </source>
</evidence>
<dbReference type="Proteomes" id="UP001550739">
    <property type="component" value="Unassembled WGS sequence"/>
</dbReference>
<gene>
    <name evidence="2" type="ORF">AB0E89_22155</name>
</gene>
<name>A0ABV2ZKY5_9ACTN</name>
<proteinExistence type="predicted"/>
<protein>
    <recommendedName>
        <fullName evidence="4">Trans-2-decenoyl-[acyl-carrier-protein] isomerase</fullName>
    </recommendedName>
</protein>
<feature type="region of interest" description="Disordered" evidence="1">
    <location>
        <begin position="1"/>
        <end position="26"/>
    </location>
</feature>
<evidence type="ECO:0000256" key="1">
    <source>
        <dbReference type="SAM" id="MobiDB-lite"/>
    </source>
</evidence>
<feature type="compositionally biased region" description="Basic and acidic residues" evidence="1">
    <location>
        <begin position="588"/>
        <end position="597"/>
    </location>
</feature>
<dbReference type="Gene3D" id="3.10.129.10">
    <property type="entry name" value="Hotdog Thioesterase"/>
    <property type="match status" value="4"/>
</dbReference>
<evidence type="ECO:0000313" key="3">
    <source>
        <dbReference type="Proteomes" id="UP001550739"/>
    </source>
</evidence>